<proteinExistence type="predicted"/>
<dbReference type="RefSeq" id="WP_163634591.1">
    <property type="nucleotide sequence ID" value="NZ_JAAAMI010000003.1"/>
</dbReference>
<name>A0A6I5KRF1_9FLAO</name>
<feature type="domain" description="TraG P-loop" evidence="2">
    <location>
        <begin position="397"/>
        <end position="798"/>
    </location>
</feature>
<gene>
    <name evidence="3" type="primary">traG</name>
    <name evidence="3" type="ORF">GTK07_07270</name>
</gene>
<dbReference type="PANTHER" id="PTHR38467">
    <property type="match status" value="1"/>
</dbReference>
<dbReference type="AlphaFoldDB" id="A0A6I5KRF1"/>
<evidence type="ECO:0000313" key="3">
    <source>
        <dbReference type="EMBL" id="NDV43127.1"/>
    </source>
</evidence>
<dbReference type="InterPro" id="IPR027417">
    <property type="entry name" value="P-loop_NTPase"/>
</dbReference>
<dbReference type="InterPro" id="IPR024451">
    <property type="entry name" value="TraG_N_Bacteroidetes"/>
</dbReference>
<evidence type="ECO:0000259" key="2">
    <source>
        <dbReference type="Pfam" id="PF19044"/>
    </source>
</evidence>
<dbReference type="Proteomes" id="UP000468707">
    <property type="component" value="Unassembled WGS sequence"/>
</dbReference>
<comment type="caution">
    <text evidence="3">The sequence shown here is derived from an EMBL/GenBank/DDBJ whole genome shotgun (WGS) entry which is preliminary data.</text>
</comment>
<evidence type="ECO:0000313" key="4">
    <source>
        <dbReference type="Proteomes" id="UP000468707"/>
    </source>
</evidence>
<sequence>MKSTMNLHEKYPIVDVDQNRILANNGNLAYAYRLELPEIHSLSEEDFEELHGLWLQAFKSLPVGTLIHKQDIYRKTAFDASSLPNNTFLAKATCRHFQDREHLSHESLLFFIWPKNKTVNSSSLVNPFAYIPKKLTETLGEKAEQFAKAVRDAVGFLNNGPHLSVIPFNQASIIGYTDAYFNGFNEGFDTDMVLGKDRVQIGDYWFGAMAVNNEGCFGDMVKTSRPNEKYNTDGFLFHQGFIDGLGLTFPGNHIVNQIIHLDDRHKWRKLLEKRLEELSKSSNFGSQNKVLYDRVSDTLAQINNDEYSRIVRGQLNVVFWSKEEKGLDYTVSELIARFKELDIQAYYPQGQARIHYLLNNYPLFSSNFSDSDLYVTDLKHALCLMLNTTNYRSDNEGILFNDRLDNIPVLKDVWDEGKKRIKARNFAIFAPTGEGKSFLANNILRQYFEQGVRLVIIDLGGSYAKFAQLYPDQHIILKYEQGKNLGINPFYIADSHNITPDWLEDLTEFLIELYGSHQKVNKAQEVALKKILHRYYGTIQEGHCLDGLYAFIEENQDSLLQELGIDPSYFNLTHFLHILSEYVGNGLYSFLFKVGEDKSHRLEDKRLIVFELDEVRDNREVLSVMLKLIKSAIQRTIWRNRSERGIILFDEFAKQLKFDNVLESVEFYYQAIRKQNGAIGIVLQSINQLPENHTSATILENTQVIYSLRNEKGYEALKQRLNLSAHDLNQLRSIKNDLKGERKYTEIFIKIGSESNIYRLEVPPEAYAAYLTDGTENEAIMALYEKSHDMEQAIKEFIATTQKSTIQNHRP</sequence>
<dbReference type="Pfam" id="PF19044">
    <property type="entry name" value="P-loop_TraG"/>
    <property type="match status" value="1"/>
</dbReference>
<dbReference type="Gene3D" id="1.10.8.730">
    <property type="match status" value="1"/>
</dbReference>
<dbReference type="InterPro" id="IPR043964">
    <property type="entry name" value="P-loop_TraG"/>
</dbReference>
<organism evidence="3 4">
    <name type="scientific">Flagellimonas sediminis</name>
    <dbReference type="NCBI Taxonomy" id="2696468"/>
    <lineage>
        <taxon>Bacteria</taxon>
        <taxon>Pseudomonadati</taxon>
        <taxon>Bacteroidota</taxon>
        <taxon>Flavobacteriia</taxon>
        <taxon>Flavobacteriales</taxon>
        <taxon>Flavobacteriaceae</taxon>
        <taxon>Flagellimonas</taxon>
    </lineage>
</organism>
<dbReference type="PANTHER" id="PTHR38467:SF1">
    <property type="entry name" value="CONJUGATIVE TRANSFER: ASSEMBLY"/>
    <property type="match status" value="1"/>
</dbReference>
<reference evidence="3 4" key="1">
    <citation type="submission" date="2020-01" db="EMBL/GenBank/DDBJ databases">
        <title>Muricauda sediminis sp.nov. 40Bstr401.</title>
        <authorList>
            <person name="Xue Z."/>
            <person name="Zhu S."/>
            <person name="Ren N."/>
            <person name="Chen T."/>
            <person name="Chen X."/>
            <person name="Chen J."/>
            <person name="Yang J."/>
        </authorList>
    </citation>
    <scope>NUCLEOTIDE SEQUENCE [LARGE SCALE GENOMIC DNA]</scope>
    <source>
        <strain evidence="3 4">40Bstr401</strain>
    </source>
</reference>
<protein>
    <submittedName>
        <fullName evidence="3">TraG family conjugative transposon ATPase</fullName>
    </submittedName>
</protein>
<dbReference type="Gene3D" id="3.40.50.300">
    <property type="entry name" value="P-loop containing nucleotide triphosphate hydrolases"/>
    <property type="match status" value="1"/>
</dbReference>
<dbReference type="SUPFAM" id="SSF52540">
    <property type="entry name" value="P-loop containing nucleoside triphosphate hydrolases"/>
    <property type="match status" value="1"/>
</dbReference>
<dbReference type="InterPro" id="IPR022509">
    <property type="entry name" value="Conjugation_ATPase_TraG"/>
</dbReference>
<dbReference type="EMBL" id="JAAAMI010000003">
    <property type="protein sequence ID" value="NDV43127.1"/>
    <property type="molecule type" value="Genomic_DNA"/>
</dbReference>
<dbReference type="Pfam" id="PF12991">
    <property type="entry name" value="DUF3875"/>
    <property type="match status" value="1"/>
</dbReference>
<evidence type="ECO:0000259" key="1">
    <source>
        <dbReference type="Pfam" id="PF12991"/>
    </source>
</evidence>
<keyword evidence="4" id="KW-1185">Reference proteome</keyword>
<dbReference type="NCBIfam" id="TIGR03783">
    <property type="entry name" value="Bac_Flav_CT_G"/>
    <property type="match status" value="1"/>
</dbReference>
<accession>A0A6I5KRF1</accession>
<dbReference type="InterPro" id="IPR053155">
    <property type="entry name" value="F-pilin_assembly_TraC"/>
</dbReference>
<feature type="domain" description="TraG N-terminal Bacteroidetes" evidence="1">
    <location>
        <begin position="4"/>
        <end position="51"/>
    </location>
</feature>